<evidence type="ECO:0000313" key="1">
    <source>
        <dbReference type="Ensembl" id="ENSSANP00000064998.1"/>
    </source>
</evidence>
<dbReference type="Proteomes" id="UP000472260">
    <property type="component" value="Unassembled WGS sequence"/>
</dbReference>
<proteinExistence type="predicted"/>
<evidence type="ECO:0000313" key="2">
    <source>
        <dbReference type="Proteomes" id="UP000472260"/>
    </source>
</evidence>
<reference evidence="1" key="2">
    <citation type="submission" date="2025-09" db="UniProtKB">
        <authorList>
            <consortium name="Ensembl"/>
        </authorList>
    </citation>
    <scope>IDENTIFICATION</scope>
</reference>
<dbReference type="AlphaFoldDB" id="A0A671Q0D0"/>
<name>A0A671Q0D0_9TELE</name>
<dbReference type="Ensembl" id="ENSSANT00000069094.1">
    <property type="protein sequence ID" value="ENSSANP00000064998.1"/>
    <property type="gene ID" value="ENSSANG00000032410.1"/>
</dbReference>
<protein>
    <submittedName>
        <fullName evidence="1">Uncharacterized protein</fullName>
    </submittedName>
</protein>
<reference evidence="1" key="1">
    <citation type="submission" date="2025-08" db="UniProtKB">
        <authorList>
            <consortium name="Ensembl"/>
        </authorList>
    </citation>
    <scope>IDENTIFICATION</scope>
</reference>
<accession>A0A671Q0D0</accession>
<sequence length="71" mass="7939">MLDLCFVNDHIFTHSQVKELALFSPLSQALETSMLLTCSRSRTSMTMSQGSWRAHTLPASQRCWGPVGQLV</sequence>
<keyword evidence="2" id="KW-1185">Reference proteome</keyword>
<organism evidence="1 2">
    <name type="scientific">Sinocyclocheilus anshuiensis</name>
    <dbReference type="NCBI Taxonomy" id="1608454"/>
    <lineage>
        <taxon>Eukaryota</taxon>
        <taxon>Metazoa</taxon>
        <taxon>Chordata</taxon>
        <taxon>Craniata</taxon>
        <taxon>Vertebrata</taxon>
        <taxon>Euteleostomi</taxon>
        <taxon>Actinopterygii</taxon>
        <taxon>Neopterygii</taxon>
        <taxon>Teleostei</taxon>
        <taxon>Ostariophysi</taxon>
        <taxon>Cypriniformes</taxon>
        <taxon>Cyprinidae</taxon>
        <taxon>Cyprininae</taxon>
        <taxon>Sinocyclocheilus</taxon>
    </lineage>
</organism>